<dbReference type="FunFam" id="3.30.420.150:FF:000008">
    <property type="entry name" value="Apyrase 1"/>
    <property type="match status" value="1"/>
</dbReference>
<accession>A0A6J1FE89</accession>
<proteinExistence type="inferred from homology"/>
<dbReference type="GO" id="GO:0016020">
    <property type="term" value="C:membrane"/>
    <property type="evidence" value="ECO:0007669"/>
    <property type="project" value="TreeGrafter"/>
</dbReference>
<evidence type="ECO:0000256" key="5">
    <source>
        <dbReference type="RuleBase" id="RU003833"/>
    </source>
</evidence>
<dbReference type="PANTHER" id="PTHR11782">
    <property type="entry name" value="ADENOSINE/GUANOSINE DIPHOSPHATASE"/>
    <property type="match status" value="1"/>
</dbReference>
<organism evidence="6 7">
    <name type="scientific">Cucurbita moschata</name>
    <name type="common">Winter crookneck squash</name>
    <name type="synonym">Cucurbita pepo var. moschata</name>
    <dbReference type="NCBI Taxonomy" id="3662"/>
    <lineage>
        <taxon>Eukaryota</taxon>
        <taxon>Viridiplantae</taxon>
        <taxon>Streptophyta</taxon>
        <taxon>Embryophyta</taxon>
        <taxon>Tracheophyta</taxon>
        <taxon>Spermatophyta</taxon>
        <taxon>Magnoliopsida</taxon>
        <taxon>eudicotyledons</taxon>
        <taxon>Gunneridae</taxon>
        <taxon>Pentapetalae</taxon>
        <taxon>rosids</taxon>
        <taxon>fabids</taxon>
        <taxon>Cucurbitales</taxon>
        <taxon>Cucurbitaceae</taxon>
        <taxon>Cucurbiteae</taxon>
        <taxon>Cucurbita</taxon>
    </lineage>
</organism>
<dbReference type="GeneID" id="111443276"/>
<dbReference type="Gene3D" id="3.30.420.40">
    <property type="match status" value="1"/>
</dbReference>
<dbReference type="AlphaFoldDB" id="A0A6J1FE89"/>
<evidence type="ECO:0000256" key="3">
    <source>
        <dbReference type="PIRSR" id="PIRSR600407-1"/>
    </source>
</evidence>
<sequence>MATTGDARRNEFSISTLLLLSLSIVVVVVFLLPVSSAGETSSFFNHRKMSAVGTSSNSTYAVIFDAGSSGSRVHVFHFDRNLDLLFIGSDIEVFSQIKPGLSSYADDPQKAADSLIPLLEKAEIAVPEKLQSVTPIRLGATAGLRFLEGDRSERILEAVRNLLKTKSGFMYGADSVSILDGNQEGSYQWLTVNYLLENLGKRYSNTVGVIDLGGGSVQMAYAISDEDAAKAPISSDGYSKFVQKFYLKGANYYLYVHSYLRYGLQAARVEILKVTEELGNPCILAGYQGTYAYGGKEYKASSPRSGSSFARCRSVILEALNINKSCGYNDCSFDGVWSGGGGAGVKNLYVASFFFDKAAQAGFIDSDKPDAMVKPIDFKRAARIACQTKFVDAKAKYPNVYSSDLQFVCMDLVYEYTLLVDGFGIDSRKSITLVKQVAYHGSLAEAAWPLGNAVAIASSPKYSTATY</sequence>
<comment type="similarity">
    <text evidence="1 5">Belongs to the GDA1/CD39 NTPase family.</text>
</comment>
<keyword evidence="4" id="KW-0067">ATP-binding</keyword>
<keyword evidence="4" id="KW-0547">Nucleotide-binding</keyword>
<dbReference type="CDD" id="cd24041">
    <property type="entry name" value="ASKHA_NBD_AtAPY1-like"/>
    <property type="match status" value="1"/>
</dbReference>
<protein>
    <submittedName>
        <fullName evidence="7">Apyrase 2-like</fullName>
    </submittedName>
</protein>
<dbReference type="RefSeq" id="XP_022936798.1">
    <property type="nucleotide sequence ID" value="XM_023081030.1"/>
</dbReference>
<dbReference type="GO" id="GO:0017110">
    <property type="term" value="F:nucleoside diphosphate phosphatase activity"/>
    <property type="evidence" value="ECO:0007669"/>
    <property type="project" value="TreeGrafter"/>
</dbReference>
<dbReference type="Proteomes" id="UP000504609">
    <property type="component" value="Unplaced"/>
</dbReference>
<evidence type="ECO:0000313" key="6">
    <source>
        <dbReference type="Proteomes" id="UP000504609"/>
    </source>
</evidence>
<evidence type="ECO:0000256" key="2">
    <source>
        <dbReference type="ARBA" id="ARBA00022801"/>
    </source>
</evidence>
<dbReference type="GO" id="GO:0005524">
    <property type="term" value="F:ATP binding"/>
    <property type="evidence" value="ECO:0007669"/>
    <property type="project" value="UniProtKB-KW"/>
</dbReference>
<evidence type="ECO:0000256" key="1">
    <source>
        <dbReference type="ARBA" id="ARBA00009283"/>
    </source>
</evidence>
<evidence type="ECO:0000256" key="4">
    <source>
        <dbReference type="PIRSR" id="PIRSR600407-2"/>
    </source>
</evidence>
<dbReference type="PROSITE" id="PS01238">
    <property type="entry name" value="GDA1_CD39_NTPASE"/>
    <property type="match status" value="1"/>
</dbReference>
<reference evidence="7" key="1">
    <citation type="submission" date="2025-08" db="UniProtKB">
        <authorList>
            <consortium name="RefSeq"/>
        </authorList>
    </citation>
    <scope>IDENTIFICATION</scope>
    <source>
        <tissue evidence="7">Young leaves</tissue>
    </source>
</reference>
<dbReference type="Gene3D" id="3.30.420.150">
    <property type="entry name" value="Exopolyphosphatase. Domain 2"/>
    <property type="match status" value="1"/>
</dbReference>
<keyword evidence="6" id="KW-1185">Reference proteome</keyword>
<feature type="binding site" evidence="4">
    <location>
        <begin position="214"/>
        <end position="218"/>
    </location>
    <ligand>
        <name>ATP</name>
        <dbReference type="ChEBI" id="CHEBI:30616"/>
    </ligand>
</feature>
<feature type="active site" description="Proton acceptor" evidence="3">
    <location>
        <position position="184"/>
    </location>
</feature>
<dbReference type="GO" id="GO:0009134">
    <property type="term" value="P:nucleoside diphosphate catabolic process"/>
    <property type="evidence" value="ECO:0007669"/>
    <property type="project" value="TreeGrafter"/>
</dbReference>
<dbReference type="KEGG" id="cmos:111443276"/>
<dbReference type="InterPro" id="IPR000407">
    <property type="entry name" value="GDA1_CD39_NTPase"/>
</dbReference>
<dbReference type="Pfam" id="PF01150">
    <property type="entry name" value="GDA1_CD39"/>
    <property type="match status" value="1"/>
</dbReference>
<name>A0A6J1FE89_CUCMO</name>
<gene>
    <name evidence="7" type="primary">LOC111443276</name>
</gene>
<evidence type="ECO:0000313" key="7">
    <source>
        <dbReference type="RefSeq" id="XP_022936798.1"/>
    </source>
</evidence>
<dbReference type="PANTHER" id="PTHR11782:SF83">
    <property type="entry name" value="GUANOSINE-DIPHOSPHATASE"/>
    <property type="match status" value="1"/>
</dbReference>
<keyword evidence="2 5" id="KW-0378">Hydrolase</keyword>